<feature type="transmembrane region" description="Helical" evidence="1">
    <location>
        <begin position="221"/>
        <end position="237"/>
    </location>
</feature>
<feature type="transmembrane region" description="Helical" evidence="1">
    <location>
        <begin position="126"/>
        <end position="142"/>
    </location>
</feature>
<protein>
    <submittedName>
        <fullName evidence="2">Slr0914 protein</fullName>
    </submittedName>
</protein>
<reference evidence="2 3" key="2">
    <citation type="journal article" date="1996" name="DNA Res.">
        <title>Sequence analysis of the genome of the unicellular cyanobacterium Synechocystis sp. strain PCC6803. II. Sequence determination of the entire genome and assignment of potential protein-coding regions.</title>
        <authorList>
            <person name="Kaneko T."/>
            <person name="Sato S."/>
            <person name="Kotani H."/>
            <person name="Tanaka A."/>
            <person name="Asamizu E."/>
            <person name="Nakamura Y."/>
            <person name="Miyajima N."/>
            <person name="Hirosawa M."/>
            <person name="Sugiura M."/>
            <person name="Sasamoto S."/>
            <person name="Kimura T."/>
            <person name="Hosouchi T."/>
            <person name="Matsuno A."/>
            <person name="Muraki A."/>
            <person name="Nakazaki N."/>
            <person name="Naruo K."/>
            <person name="Okumura S."/>
            <person name="Shimpo S."/>
            <person name="Takeuchi C."/>
            <person name="Wada T."/>
            <person name="Watanabe A."/>
            <person name="Yamada M."/>
            <person name="Yasuda M."/>
            <person name="Tabata S."/>
        </authorList>
    </citation>
    <scope>NUCLEOTIDE SEQUENCE [LARGE SCALE GENOMIC DNA]</scope>
    <source>
        <strain evidence="3">ATCC 27184 / PCC 6803 / Kazusa</strain>
    </source>
</reference>
<feature type="transmembrane region" description="Helical" evidence="1">
    <location>
        <begin position="100"/>
        <end position="119"/>
    </location>
</feature>
<feature type="transmembrane region" description="Helical" evidence="1">
    <location>
        <begin position="327"/>
        <end position="349"/>
    </location>
</feature>
<keyword evidence="1" id="KW-0472">Membrane</keyword>
<feature type="transmembrane region" description="Helical" evidence="1">
    <location>
        <begin position="148"/>
        <end position="166"/>
    </location>
</feature>
<keyword evidence="1" id="KW-0812">Transmembrane</keyword>
<feature type="transmembrane region" description="Helical" evidence="1">
    <location>
        <begin position="387"/>
        <end position="410"/>
    </location>
</feature>
<dbReference type="EnsemblBacteria" id="BAA10463">
    <property type="protein sequence ID" value="BAA10463"/>
    <property type="gene ID" value="BAA10463"/>
</dbReference>
<keyword evidence="1" id="KW-1133">Transmembrane helix</keyword>
<evidence type="ECO:0000313" key="2">
    <source>
        <dbReference type="EMBL" id="BAA10463.1"/>
    </source>
</evidence>
<proteinExistence type="predicted"/>
<dbReference type="PIR" id="S75728">
    <property type="entry name" value="S75728"/>
</dbReference>
<feature type="transmembrane region" description="Helical" evidence="1">
    <location>
        <begin position="361"/>
        <end position="381"/>
    </location>
</feature>
<evidence type="ECO:0000313" key="3">
    <source>
        <dbReference type="Proteomes" id="UP000001425"/>
    </source>
</evidence>
<dbReference type="KEGG" id="syn:slr0914"/>
<feature type="transmembrane region" description="Helical" evidence="1">
    <location>
        <begin position="21"/>
        <end position="39"/>
    </location>
</feature>
<dbReference type="AlphaFoldDB" id="Q55378"/>
<evidence type="ECO:0000256" key="1">
    <source>
        <dbReference type="SAM" id="Phobius"/>
    </source>
</evidence>
<accession>Q55378</accession>
<keyword evidence="3" id="KW-1185">Reference proteome</keyword>
<dbReference type="Proteomes" id="UP000001425">
    <property type="component" value="Chromosome"/>
</dbReference>
<dbReference type="eggNOG" id="ENOG502ZCKG">
    <property type="taxonomic scope" value="Bacteria"/>
</dbReference>
<dbReference type="STRING" id="1148.gene:10499964"/>
<name>Q55378_SYNY3</name>
<organism evidence="2 3">
    <name type="scientific">Synechocystis sp. (strain ATCC 27184 / PCC 6803 / Kazusa)</name>
    <dbReference type="NCBI Taxonomy" id="1111708"/>
    <lineage>
        <taxon>Bacteria</taxon>
        <taxon>Bacillati</taxon>
        <taxon>Cyanobacteriota</taxon>
        <taxon>Cyanophyceae</taxon>
        <taxon>Synechococcales</taxon>
        <taxon>Merismopediaceae</taxon>
        <taxon>Synechocystis</taxon>
    </lineage>
</organism>
<feature type="transmembrane region" description="Helical" evidence="1">
    <location>
        <begin position="289"/>
        <end position="307"/>
    </location>
</feature>
<gene>
    <name evidence="2" type="ordered locus">slr0914</name>
</gene>
<sequence>MINFSENRTTNYFKHFNIQFIFPYLFIISLVFFSRFLFINDFGLYEDDWAFSGTAISNNLAQNWIRLRASFGSFWQGRPLHMTFLTFIPFIGAKLGGIRALYLIGFTILSLNACLWYSLLKKITKNKNVAIIASLLFVLYPADTTFGLLQHLIGIQTALLFLLIAFHVYVSSSEKHKLNYFRKPISYVFATLSLLDYESLFLIFLTAPLLNHPKSTKKEKLYHFLTLTIILAIYLFLRKLAGESRISGITGLQLIQKVVYQVFWGPLIAFYSFFKRPIEVISSPRVENIIIFCIGLILFFIVLRYLFNKQFLQNDIPADLNTFQEFWKLSGTGLLMTILGYSSALLLSVHDINGRASRVHFSAALGITLILACIWGIAFYITRVHKFWHTLLILLLSVYLSFLLTFSISVQQYYKMSWQYQQAFWHDVFTLVPDIKEGTIILVQAPSLVWGKQINPFDWSLPVVLESIYDFPDDWQFSPRTYRLNSDVVEPEQWKDKVISNRKFVLSGKNDGLFFYFPWEPERIVEPQDVVLLVEEQGQLVRKEKFQTTAGEIIYLKPKTNDQPTLDLPTTVIFEHLMPPPDCDYCGSVPRIYFQPQE</sequence>
<feature type="transmembrane region" description="Helical" evidence="1">
    <location>
        <begin position="187"/>
        <end position="209"/>
    </location>
</feature>
<dbReference type="EMBL" id="BA000022">
    <property type="protein sequence ID" value="BAA10463.1"/>
    <property type="molecule type" value="Genomic_DNA"/>
</dbReference>
<dbReference type="InParanoid" id="Q55378"/>
<dbReference type="PaxDb" id="1148-1001221"/>
<reference evidence="2 3" key="1">
    <citation type="journal article" date="1995" name="DNA Res.">
        <title>Sequence analysis of the genome of the unicellular cyanobacterium Synechocystis sp. strain PCC6803. I. Sequence features in the 1 Mb region from map positions 64% to 92% of the genome.</title>
        <authorList>
            <person name="Kaneko T."/>
            <person name="Tanaka A."/>
            <person name="Sato S."/>
            <person name="Kotani H."/>
            <person name="Sazuka T."/>
            <person name="Miyajima N."/>
            <person name="Sugiura M."/>
            <person name="Tabata S."/>
        </authorList>
    </citation>
    <scope>NUCLEOTIDE SEQUENCE [LARGE SCALE GENOMIC DNA]</scope>
    <source>
        <strain evidence="3">ATCC 27184 / PCC 6803 / Kazusa</strain>
    </source>
</reference>